<reference evidence="1 2" key="2">
    <citation type="journal article" date="2022" name="Mol. Ecol. Resour.">
        <title>The genomes of chicory, endive, great burdock and yacon provide insights into Asteraceae paleo-polyploidization history and plant inulin production.</title>
        <authorList>
            <person name="Fan W."/>
            <person name="Wang S."/>
            <person name="Wang H."/>
            <person name="Wang A."/>
            <person name="Jiang F."/>
            <person name="Liu H."/>
            <person name="Zhao H."/>
            <person name="Xu D."/>
            <person name="Zhang Y."/>
        </authorList>
    </citation>
    <scope>NUCLEOTIDE SEQUENCE [LARGE SCALE GENOMIC DNA]</scope>
    <source>
        <strain evidence="2">cv. Niubang</strain>
    </source>
</reference>
<accession>A0ACB8Y1U3</accession>
<evidence type="ECO:0000313" key="2">
    <source>
        <dbReference type="Proteomes" id="UP001055879"/>
    </source>
</evidence>
<protein>
    <submittedName>
        <fullName evidence="1">Uncharacterized protein</fullName>
    </submittedName>
</protein>
<gene>
    <name evidence="1" type="ORF">L6452_37257</name>
</gene>
<evidence type="ECO:0000313" key="1">
    <source>
        <dbReference type="EMBL" id="KAI3677981.1"/>
    </source>
</evidence>
<proteinExistence type="predicted"/>
<organism evidence="1 2">
    <name type="scientific">Arctium lappa</name>
    <name type="common">Greater burdock</name>
    <name type="synonym">Lappa major</name>
    <dbReference type="NCBI Taxonomy" id="4217"/>
    <lineage>
        <taxon>Eukaryota</taxon>
        <taxon>Viridiplantae</taxon>
        <taxon>Streptophyta</taxon>
        <taxon>Embryophyta</taxon>
        <taxon>Tracheophyta</taxon>
        <taxon>Spermatophyta</taxon>
        <taxon>Magnoliopsida</taxon>
        <taxon>eudicotyledons</taxon>
        <taxon>Gunneridae</taxon>
        <taxon>Pentapetalae</taxon>
        <taxon>asterids</taxon>
        <taxon>campanulids</taxon>
        <taxon>Asterales</taxon>
        <taxon>Asteraceae</taxon>
        <taxon>Carduoideae</taxon>
        <taxon>Cardueae</taxon>
        <taxon>Arctiinae</taxon>
        <taxon>Arctium</taxon>
    </lineage>
</organism>
<dbReference type="Proteomes" id="UP001055879">
    <property type="component" value="Linkage Group LG14"/>
</dbReference>
<comment type="caution">
    <text evidence="1">The sequence shown here is derived from an EMBL/GenBank/DDBJ whole genome shotgun (WGS) entry which is preliminary data.</text>
</comment>
<keyword evidence="2" id="KW-1185">Reference proteome</keyword>
<name>A0ACB8Y1U3_ARCLA</name>
<sequence length="124" mass="14349">MVLFRFSNLGPVNNVLVIRQPSDLYRRTTTNNQASMARRHVPLPPPLEKYTSIDKHSDLNAFITPQPNCDRLYDATYTTVHSMNNQINELQQHGSSGASEMEVERLKLDCKRSMQMVQQWKKMV</sequence>
<dbReference type="EMBL" id="CM042060">
    <property type="protein sequence ID" value="KAI3677981.1"/>
    <property type="molecule type" value="Genomic_DNA"/>
</dbReference>
<reference evidence="2" key="1">
    <citation type="journal article" date="2022" name="Mol. Ecol. Resour.">
        <title>The genomes of chicory, endive, great burdock and yacon provide insights into Asteraceae palaeo-polyploidization history and plant inulin production.</title>
        <authorList>
            <person name="Fan W."/>
            <person name="Wang S."/>
            <person name="Wang H."/>
            <person name="Wang A."/>
            <person name="Jiang F."/>
            <person name="Liu H."/>
            <person name="Zhao H."/>
            <person name="Xu D."/>
            <person name="Zhang Y."/>
        </authorList>
    </citation>
    <scope>NUCLEOTIDE SEQUENCE [LARGE SCALE GENOMIC DNA]</scope>
    <source>
        <strain evidence="2">cv. Niubang</strain>
    </source>
</reference>